<dbReference type="AlphaFoldDB" id="A0A366KZK0"/>
<dbReference type="EMBL" id="QNQU01000010">
    <property type="protein sequence ID" value="RBQ06663.1"/>
    <property type="molecule type" value="Genomic_DNA"/>
</dbReference>
<feature type="domain" description="PAC" evidence="15">
    <location>
        <begin position="346"/>
        <end position="398"/>
    </location>
</feature>
<keyword evidence="6" id="KW-0812">Transmembrane</keyword>
<accession>A0A366KZK0</accession>
<dbReference type="InterPro" id="IPR000014">
    <property type="entry name" value="PAS"/>
</dbReference>
<dbReference type="Pfam" id="PF02518">
    <property type="entry name" value="HATPase_c"/>
    <property type="match status" value="1"/>
</dbReference>
<dbReference type="InterPro" id="IPR004358">
    <property type="entry name" value="Sig_transdc_His_kin-like_C"/>
</dbReference>
<evidence type="ECO:0000256" key="10">
    <source>
        <dbReference type="ARBA" id="ARBA00022989"/>
    </source>
</evidence>
<evidence type="ECO:0000256" key="6">
    <source>
        <dbReference type="ARBA" id="ARBA00022692"/>
    </source>
</evidence>
<dbReference type="Pfam" id="PF08447">
    <property type="entry name" value="PAS_3"/>
    <property type="match status" value="1"/>
</dbReference>
<keyword evidence="17" id="KW-1185">Reference proteome</keyword>
<evidence type="ECO:0000256" key="3">
    <source>
        <dbReference type="ARBA" id="ARBA00012438"/>
    </source>
</evidence>
<evidence type="ECO:0000259" key="13">
    <source>
        <dbReference type="PROSITE" id="PS50109"/>
    </source>
</evidence>
<dbReference type="Gene3D" id="3.30.450.20">
    <property type="entry name" value="PAS domain"/>
    <property type="match status" value="3"/>
</dbReference>
<dbReference type="PANTHER" id="PTHR42878:SF7">
    <property type="entry name" value="SENSOR HISTIDINE KINASE GLRK"/>
    <property type="match status" value="1"/>
</dbReference>
<evidence type="ECO:0000313" key="17">
    <source>
        <dbReference type="Proteomes" id="UP000252081"/>
    </source>
</evidence>
<evidence type="ECO:0000256" key="9">
    <source>
        <dbReference type="ARBA" id="ARBA00022840"/>
    </source>
</evidence>
<evidence type="ECO:0000313" key="16">
    <source>
        <dbReference type="EMBL" id="RBQ06663.1"/>
    </source>
</evidence>
<comment type="caution">
    <text evidence="16">The sequence shown here is derived from an EMBL/GenBank/DDBJ whole genome shotgun (WGS) entry which is preliminary data.</text>
</comment>
<comment type="subcellular location">
    <subcellularLocation>
        <location evidence="2">Membrane</location>
        <topology evidence="2">Multi-pass membrane protein</topology>
    </subcellularLocation>
</comment>
<dbReference type="InterPro" id="IPR003661">
    <property type="entry name" value="HisK_dim/P_dom"/>
</dbReference>
<dbReference type="InterPro" id="IPR005467">
    <property type="entry name" value="His_kinase_dom"/>
</dbReference>
<keyword evidence="4" id="KW-0597">Phosphoprotein</keyword>
<evidence type="ECO:0000259" key="14">
    <source>
        <dbReference type="PROSITE" id="PS50112"/>
    </source>
</evidence>
<dbReference type="InterPro" id="IPR036890">
    <property type="entry name" value="HATPase_C_sf"/>
</dbReference>
<dbReference type="InterPro" id="IPR036097">
    <property type="entry name" value="HisK_dim/P_sf"/>
</dbReference>
<dbReference type="Pfam" id="PF00512">
    <property type="entry name" value="HisKA"/>
    <property type="match status" value="1"/>
</dbReference>
<dbReference type="GO" id="GO:0000156">
    <property type="term" value="F:phosphorelay response regulator activity"/>
    <property type="evidence" value="ECO:0007669"/>
    <property type="project" value="TreeGrafter"/>
</dbReference>
<dbReference type="SMART" id="SM00091">
    <property type="entry name" value="PAS"/>
    <property type="match status" value="3"/>
</dbReference>
<protein>
    <recommendedName>
        <fullName evidence="3">histidine kinase</fullName>
        <ecNumber evidence="3">2.7.13.3</ecNumber>
    </recommendedName>
</protein>
<proteinExistence type="predicted"/>
<gene>
    <name evidence="16" type="ORF">DRW42_12815</name>
</gene>
<dbReference type="InterPro" id="IPR050351">
    <property type="entry name" value="BphY/WalK/GraS-like"/>
</dbReference>
<dbReference type="GO" id="GO:0000155">
    <property type="term" value="F:phosphorelay sensor kinase activity"/>
    <property type="evidence" value="ECO:0007669"/>
    <property type="project" value="InterPro"/>
</dbReference>
<keyword evidence="8" id="KW-0418">Kinase</keyword>
<keyword evidence="5" id="KW-0808">Transferase</keyword>
<evidence type="ECO:0000256" key="4">
    <source>
        <dbReference type="ARBA" id="ARBA00022553"/>
    </source>
</evidence>
<sequence>MDIKDNAQLKILVECAPIGICILDAQTFVAEMVNDKFLEIARKPKADIIDKWYWDAFREVKHLYQAALENVAKTLQPYHADEAEVTLIRNGQAEHIVVTFVYAPVKDEHDKATKIAVWVLENTLQVNARKKVDRDNALLEKERNRLYEVFMEAPAGICLWTGPDLVYEMVNPAYQRILAGRNLLGRPILEAVPELKGAPLIDSMLDTYHYGTPFEVHELHVPIADYEGGPTIDRYFTFNYVPRRNLDNQIDGVFNFVFEVTEQVIARKKVEEREKHFRHLADLVPAKISNALPSGEVTFFNQHWLDFAGMGFEELRDFGYHQMMHPEEIQAFQDGLGEAAKTGIPFVSEMRFKNTEGRYIWHLNIASPILDEEGKIQMWVGSTTDIQKIKEEEQRKADFVSLLSHEIKTPVTSIKGYIQLMKREIGKDSFQREKISGGLDRLDRLVMQLTALVSDMLDLTRIETGHLHLNKKPVDLDALINEVAGDFKMTNPERELMFSEQGNFTVAADRDKIAQVLINLISNAIKYSPADSPVKITTSQNSDGISVSITDQGIGISEKDHKKIFERFYRVEGKGKYQFSGFGIGLYLANSIIELHGGKLSLESEPGSGSTFTFLLPKEE</sequence>
<keyword evidence="12" id="KW-0472">Membrane</keyword>
<keyword evidence="7" id="KW-0547">Nucleotide-binding</keyword>
<dbReference type="InterPro" id="IPR013655">
    <property type="entry name" value="PAS_fold_3"/>
</dbReference>
<keyword evidence="9" id="KW-0067">ATP-binding</keyword>
<dbReference type="PROSITE" id="PS50113">
    <property type="entry name" value="PAC"/>
    <property type="match status" value="1"/>
</dbReference>
<evidence type="ECO:0000256" key="1">
    <source>
        <dbReference type="ARBA" id="ARBA00000085"/>
    </source>
</evidence>
<keyword evidence="11" id="KW-0902">Two-component regulatory system</keyword>
<dbReference type="InterPro" id="IPR000700">
    <property type="entry name" value="PAS-assoc_C"/>
</dbReference>
<evidence type="ECO:0000256" key="7">
    <source>
        <dbReference type="ARBA" id="ARBA00022741"/>
    </source>
</evidence>
<dbReference type="Gene3D" id="3.30.565.10">
    <property type="entry name" value="Histidine kinase-like ATPase, C-terminal domain"/>
    <property type="match status" value="1"/>
</dbReference>
<dbReference type="InterPro" id="IPR013656">
    <property type="entry name" value="PAS_4"/>
</dbReference>
<evidence type="ECO:0000256" key="5">
    <source>
        <dbReference type="ARBA" id="ARBA00022679"/>
    </source>
</evidence>
<dbReference type="Proteomes" id="UP000252081">
    <property type="component" value="Unassembled WGS sequence"/>
</dbReference>
<dbReference type="SUPFAM" id="SSF55785">
    <property type="entry name" value="PYP-like sensor domain (PAS domain)"/>
    <property type="match status" value="3"/>
</dbReference>
<dbReference type="GO" id="GO:0005524">
    <property type="term" value="F:ATP binding"/>
    <property type="evidence" value="ECO:0007669"/>
    <property type="project" value="UniProtKB-KW"/>
</dbReference>
<dbReference type="GO" id="GO:0030295">
    <property type="term" value="F:protein kinase activator activity"/>
    <property type="evidence" value="ECO:0007669"/>
    <property type="project" value="TreeGrafter"/>
</dbReference>
<name>A0A366KZK0_9SPHI</name>
<evidence type="ECO:0000256" key="8">
    <source>
        <dbReference type="ARBA" id="ARBA00022777"/>
    </source>
</evidence>
<reference evidence="16 17" key="1">
    <citation type="submission" date="2018-07" db="EMBL/GenBank/DDBJ databases">
        <title>A draft genome of a endophytic bacteria, a new species of Pedobacter.</title>
        <authorList>
            <person name="Zhang Z.D."/>
            <person name="Chen Z.J."/>
        </authorList>
    </citation>
    <scope>NUCLEOTIDE SEQUENCE [LARGE SCALE GENOMIC DNA]</scope>
    <source>
        <strain evidence="16 17">RS10</strain>
    </source>
</reference>
<comment type="catalytic activity">
    <reaction evidence="1">
        <text>ATP + protein L-histidine = ADP + protein N-phospho-L-histidine.</text>
        <dbReference type="EC" id="2.7.13.3"/>
    </reaction>
</comment>
<feature type="domain" description="Histidine kinase" evidence="13">
    <location>
        <begin position="402"/>
        <end position="620"/>
    </location>
</feature>
<dbReference type="SMART" id="SM00388">
    <property type="entry name" value="HisKA"/>
    <property type="match status" value="1"/>
</dbReference>
<dbReference type="CDD" id="cd00130">
    <property type="entry name" value="PAS"/>
    <property type="match status" value="1"/>
</dbReference>
<dbReference type="SMART" id="SM00387">
    <property type="entry name" value="HATPase_c"/>
    <property type="match status" value="1"/>
</dbReference>
<evidence type="ECO:0000256" key="12">
    <source>
        <dbReference type="ARBA" id="ARBA00023136"/>
    </source>
</evidence>
<evidence type="ECO:0000259" key="15">
    <source>
        <dbReference type="PROSITE" id="PS50113"/>
    </source>
</evidence>
<dbReference type="PROSITE" id="PS50112">
    <property type="entry name" value="PAS"/>
    <property type="match status" value="1"/>
</dbReference>
<dbReference type="RefSeq" id="WP_113949226.1">
    <property type="nucleotide sequence ID" value="NZ_QNQU01000010.1"/>
</dbReference>
<dbReference type="CDD" id="cd00082">
    <property type="entry name" value="HisKA"/>
    <property type="match status" value="1"/>
</dbReference>
<dbReference type="OrthoDB" id="9813151at2"/>
<dbReference type="SUPFAM" id="SSF47384">
    <property type="entry name" value="Homodimeric domain of signal transducing histidine kinase"/>
    <property type="match status" value="1"/>
</dbReference>
<dbReference type="InterPro" id="IPR035965">
    <property type="entry name" value="PAS-like_dom_sf"/>
</dbReference>
<organism evidence="16 17">
    <name type="scientific">Pedobacter miscanthi</name>
    <dbReference type="NCBI Taxonomy" id="2259170"/>
    <lineage>
        <taxon>Bacteria</taxon>
        <taxon>Pseudomonadati</taxon>
        <taxon>Bacteroidota</taxon>
        <taxon>Sphingobacteriia</taxon>
        <taxon>Sphingobacteriales</taxon>
        <taxon>Sphingobacteriaceae</taxon>
        <taxon>Pedobacter</taxon>
    </lineage>
</organism>
<dbReference type="GO" id="GO:0007234">
    <property type="term" value="P:osmosensory signaling via phosphorelay pathway"/>
    <property type="evidence" value="ECO:0007669"/>
    <property type="project" value="TreeGrafter"/>
</dbReference>
<dbReference type="PANTHER" id="PTHR42878">
    <property type="entry name" value="TWO-COMPONENT HISTIDINE KINASE"/>
    <property type="match status" value="1"/>
</dbReference>
<evidence type="ECO:0000256" key="2">
    <source>
        <dbReference type="ARBA" id="ARBA00004141"/>
    </source>
</evidence>
<dbReference type="Pfam" id="PF13426">
    <property type="entry name" value="PAS_9"/>
    <property type="match status" value="1"/>
</dbReference>
<dbReference type="CDD" id="cd00075">
    <property type="entry name" value="HATPase"/>
    <property type="match status" value="1"/>
</dbReference>
<dbReference type="SUPFAM" id="SSF55874">
    <property type="entry name" value="ATPase domain of HSP90 chaperone/DNA topoisomerase II/histidine kinase"/>
    <property type="match status" value="1"/>
</dbReference>
<evidence type="ECO:0000256" key="11">
    <source>
        <dbReference type="ARBA" id="ARBA00023012"/>
    </source>
</evidence>
<dbReference type="GO" id="GO:0016020">
    <property type="term" value="C:membrane"/>
    <property type="evidence" value="ECO:0007669"/>
    <property type="project" value="UniProtKB-SubCell"/>
</dbReference>
<dbReference type="Pfam" id="PF08448">
    <property type="entry name" value="PAS_4"/>
    <property type="match status" value="1"/>
</dbReference>
<dbReference type="Gene3D" id="1.10.287.130">
    <property type="match status" value="1"/>
</dbReference>
<dbReference type="PROSITE" id="PS50109">
    <property type="entry name" value="HIS_KIN"/>
    <property type="match status" value="1"/>
</dbReference>
<dbReference type="NCBIfam" id="TIGR00229">
    <property type="entry name" value="sensory_box"/>
    <property type="match status" value="1"/>
</dbReference>
<dbReference type="PRINTS" id="PR00344">
    <property type="entry name" value="BCTRLSENSOR"/>
</dbReference>
<dbReference type="InterPro" id="IPR003594">
    <property type="entry name" value="HATPase_dom"/>
</dbReference>
<feature type="domain" description="PAS" evidence="14">
    <location>
        <begin position="273"/>
        <end position="343"/>
    </location>
</feature>
<dbReference type="EC" id="2.7.13.3" evidence="3"/>
<dbReference type="FunFam" id="3.30.565.10:FF:000006">
    <property type="entry name" value="Sensor histidine kinase WalK"/>
    <property type="match status" value="1"/>
</dbReference>
<keyword evidence="10" id="KW-1133">Transmembrane helix</keyword>